<dbReference type="Pfam" id="PF12773">
    <property type="entry name" value="DZR"/>
    <property type="match status" value="1"/>
</dbReference>
<name>D1YVC6_METPS</name>
<dbReference type="PANTHER" id="PTHR47197:SF3">
    <property type="entry name" value="DIHYDRO-HEME D1 DEHYDROGENASE"/>
    <property type="match status" value="1"/>
</dbReference>
<sequence length="1063" mass="111576">MVRKALVACILSIIIAVFLLLACTPVQAELVKKVFVTCENNGEVWTVDPYMVNQSTKTIVGSQPKDLAVDSSGKYAYVLNYGDNDISVVDLAGGTVVRTIDLEETIPDYHPFRIVADPQRNYAYVAANLTGNPDDCVIFVINMNTGLVSKTIESEKYNQGSGGVRAIAVTYFGGTPYLFITHYYDNELVIYNLNTYSEIGSVNIFHHNGGGDYEVFNTTDVAFSANGQFVYVAHKNNVSMFNTDLLIGLAGSGIIYVTGHTISTSGVAGEVNRLLPDNTSTGVYLSCAPNSIAIADATLSRISVTIPVSYGPKEMAFDNNTLYVCDSDSSISVVDLSRQVEIGRIKVGSMPSGIVVQTVDVPVPVPSPSPTPLPVTTVNVTVDPNPIIAGSDAQVKVTVMNGTTPLKNSFVRVISTGGTVRSSSGTTTSDGVFLTNFTSSSSGRFDLTISANTSGYLDQSSSAVIVVNPAGAKMLSLNVTAEPKELTSGSEASIAVKVTDNGAPVSDATVSFISTGGKVTRLLPTTASDGTCYAKFTSNASGSFVLTVTANKSDYGTATANTIITVAPAAVNVLTMNVTVSPQPVVIGNESVITVTVMNGTQPVNGARVDLTSTFGAVTPLSGLTTSDGKFLAKFKPGSPGFGFLTASVNATGYERATSSTAIEAASAAPKKLYINMTIDPKPVDVNEGATVAISVTDGVKPLSDARINVTCTGGSIVPAYGKTDSDGKYNAKFIPDDAGTYTIAVVATATGFEQASSNAMVDATESLVLSDFVFWIALIIVILAILIIAIVWFLRKWLRKSLSIVPKKTRIPADGVTKVPVRVQYVNGFGMPSRMRSDVEVELEATSGTIKSVTLPSRRDYIDTDLTASKEFGTVTITAKSARDVASAEVLYVVDNGSLEVTVAPDSIPADGKSSASITVKVKDGKGNYVKPLEDTVIEFNTSLGDAVSSVYMPAGDQSANATIFSGDMTGISVVTASMGNLRGEAKIEFRGLPKRFCMNCGSPMTLDAQSCPACGKNPPSGVDTKQCMTCGTVIPEQAQFCHKCGAMQNVRVKVPPVGGLN</sequence>
<keyword evidence="5" id="KW-1185">Reference proteome</keyword>
<dbReference type="eggNOG" id="arCOG01917">
    <property type="taxonomic scope" value="Archaea"/>
</dbReference>
<accession>D1YVC6</accession>
<evidence type="ECO:0000313" key="4">
    <source>
        <dbReference type="EMBL" id="BAI60398.1"/>
    </source>
</evidence>
<feature type="transmembrane region" description="Helical" evidence="2">
    <location>
        <begin position="773"/>
        <end position="795"/>
    </location>
</feature>
<evidence type="ECO:0000256" key="1">
    <source>
        <dbReference type="ARBA" id="ARBA00010116"/>
    </source>
</evidence>
<proteinExistence type="inferred from homology"/>
<gene>
    <name evidence="4" type="ordered locus">MCP_0326</name>
</gene>
<reference evidence="4 5" key="2">
    <citation type="journal article" date="2008" name="Int. J. Syst. Evol. Microbiol.">
        <title>Methanocella paludicola gen. nov., sp. nov., a methane-producing archaeon, the first isolate of the lineage 'Rice Cluster I', and proposal of the new archaeal order Methanocellales ord. nov.</title>
        <authorList>
            <person name="Sakai S."/>
            <person name="Imachi H."/>
            <person name="Hanada S."/>
            <person name="Ohashi A."/>
            <person name="Harada H."/>
            <person name="Kamagata Y."/>
        </authorList>
    </citation>
    <scope>NUCLEOTIDE SEQUENCE [LARGE SCALE GENOMIC DNA]</scope>
    <source>
        <strain evidence="5">DSM 17711 / JCM 13418 / NBRC 101707 / SANAE</strain>
    </source>
</reference>
<dbReference type="Gene3D" id="2.60.40.10">
    <property type="entry name" value="Immunoglobulins"/>
    <property type="match status" value="6"/>
</dbReference>
<dbReference type="STRING" id="304371.MCP_0326"/>
<keyword evidence="2" id="KW-1133">Transmembrane helix</keyword>
<dbReference type="AlphaFoldDB" id="D1YVC6"/>
<evidence type="ECO:0000259" key="3">
    <source>
        <dbReference type="SMART" id="SM00634"/>
    </source>
</evidence>
<dbReference type="InterPro" id="IPR015943">
    <property type="entry name" value="WD40/YVTN_repeat-like_dom_sf"/>
</dbReference>
<feature type="domain" description="Big-1" evidence="3">
    <location>
        <begin position="376"/>
        <end position="462"/>
    </location>
</feature>
<dbReference type="EMBL" id="AP011532">
    <property type="protein sequence ID" value="BAI60398.1"/>
    <property type="molecule type" value="Genomic_DNA"/>
</dbReference>
<feature type="domain" description="Big-1" evidence="3">
    <location>
        <begin position="475"/>
        <end position="560"/>
    </location>
</feature>
<dbReference type="SMART" id="SM00634">
    <property type="entry name" value="BID_1"/>
    <property type="match status" value="5"/>
</dbReference>
<dbReference type="InterPro" id="IPR008964">
    <property type="entry name" value="Invasin/intimin_cell_adhesion"/>
</dbReference>
<dbReference type="OrthoDB" id="135659at2157"/>
<keyword evidence="2" id="KW-0812">Transmembrane</keyword>
<feature type="domain" description="Big-1" evidence="3">
    <location>
        <begin position="574"/>
        <end position="659"/>
    </location>
</feature>
<feature type="domain" description="Big-1" evidence="3">
    <location>
        <begin position="898"/>
        <end position="990"/>
    </location>
</feature>
<dbReference type="Gene3D" id="2.130.10.10">
    <property type="entry name" value="YVTN repeat-like/Quinoprotein amine dehydrogenase"/>
    <property type="match status" value="2"/>
</dbReference>
<dbReference type="SUPFAM" id="SSF49373">
    <property type="entry name" value="Invasin/intimin cell-adhesion fragments"/>
    <property type="match status" value="5"/>
</dbReference>
<dbReference type="eggNOG" id="arCOG02488">
    <property type="taxonomic scope" value="Archaea"/>
</dbReference>
<dbReference type="InterPro" id="IPR003344">
    <property type="entry name" value="Big_1_dom"/>
</dbReference>
<dbReference type="eggNOG" id="arCOG02562">
    <property type="taxonomic scope" value="Archaea"/>
</dbReference>
<reference evidence="4 5" key="1">
    <citation type="journal article" date="2007" name="Appl. Environ. Microbiol.">
        <title>Isolation of key methanogens for global methane emission from rice paddy fields: a novel isolate affiliated with the clone cluster rice cluster I.</title>
        <authorList>
            <person name="Sakai S."/>
            <person name="Imachi H."/>
            <person name="Sekiguchi Y."/>
            <person name="Ohashi A."/>
            <person name="Harada H."/>
            <person name="Kamagata Y."/>
        </authorList>
    </citation>
    <scope>NUCLEOTIDE SEQUENCE [LARGE SCALE GENOMIC DNA]</scope>
    <source>
        <strain evidence="5">DSM 17711 / JCM 13418 / NBRC 101707 / SANAE</strain>
    </source>
</reference>
<keyword evidence="2" id="KW-0472">Membrane</keyword>
<dbReference type="RefSeq" id="WP_012899078.1">
    <property type="nucleotide sequence ID" value="NC_013665.1"/>
</dbReference>
<dbReference type="SUPFAM" id="SSF50969">
    <property type="entry name" value="YVTN repeat-like/Quinoprotein amine dehydrogenase"/>
    <property type="match status" value="1"/>
</dbReference>
<evidence type="ECO:0000313" key="5">
    <source>
        <dbReference type="Proteomes" id="UP000001882"/>
    </source>
</evidence>
<dbReference type="InParanoid" id="D1YVC6"/>
<dbReference type="InterPro" id="IPR051200">
    <property type="entry name" value="Host-pathogen_enzymatic-act"/>
</dbReference>
<organism evidence="4 5">
    <name type="scientific">Methanocella paludicola (strain DSM 17711 / JCM 13418 / NBRC 101707 / SANAE)</name>
    <dbReference type="NCBI Taxonomy" id="304371"/>
    <lineage>
        <taxon>Archaea</taxon>
        <taxon>Methanobacteriati</taxon>
        <taxon>Methanobacteriota</taxon>
        <taxon>Stenosarchaea group</taxon>
        <taxon>Methanomicrobia</taxon>
        <taxon>Methanocellales</taxon>
        <taxon>Methanocellaceae</taxon>
        <taxon>Methanocella</taxon>
    </lineage>
</organism>
<dbReference type="Pfam" id="PF10282">
    <property type="entry name" value="Lactonase"/>
    <property type="match status" value="1"/>
</dbReference>
<evidence type="ECO:0000256" key="2">
    <source>
        <dbReference type="SAM" id="Phobius"/>
    </source>
</evidence>
<dbReference type="InterPro" id="IPR013783">
    <property type="entry name" value="Ig-like_fold"/>
</dbReference>
<dbReference type="PANTHER" id="PTHR47197">
    <property type="entry name" value="PROTEIN NIRF"/>
    <property type="match status" value="1"/>
</dbReference>
<feature type="domain" description="Big-1" evidence="3">
    <location>
        <begin position="673"/>
        <end position="758"/>
    </location>
</feature>
<dbReference type="InterPro" id="IPR025874">
    <property type="entry name" value="DZR"/>
</dbReference>
<dbReference type="KEGG" id="mpd:MCP_0326"/>
<protein>
    <recommendedName>
        <fullName evidence="3">Big-1 domain-containing protein</fullName>
    </recommendedName>
</protein>
<reference evidence="5" key="3">
    <citation type="journal article" date="2011" name="PLoS ONE">
        <title>Genome sequence of a mesophilic hydrogenotrophic methanogen Methanocella paludicola, the first cultivated representative of the order Methanocellales.</title>
        <authorList>
            <person name="Sakai S."/>
            <person name="Takaki Y."/>
            <person name="Shimamura S."/>
            <person name="Sekine M."/>
            <person name="Tajima T."/>
            <person name="Kosugi H."/>
            <person name="Ichikawa N."/>
            <person name="Tasumi E."/>
            <person name="Hiraki A.T."/>
            <person name="Shimizu A."/>
            <person name="Kato Y."/>
            <person name="Nishiko R."/>
            <person name="Mori K."/>
            <person name="Fujita N."/>
            <person name="Imachi H."/>
            <person name="Takai K."/>
        </authorList>
    </citation>
    <scope>NUCLEOTIDE SEQUENCE [LARGE SCALE GENOMIC DNA]</scope>
    <source>
        <strain evidence="5">DSM 17711 / JCM 13418 / NBRC 101707 / SANAE</strain>
    </source>
</reference>
<dbReference type="Proteomes" id="UP000001882">
    <property type="component" value="Chromosome"/>
</dbReference>
<dbReference type="InterPro" id="IPR011044">
    <property type="entry name" value="Quino_amine_DH_bsu"/>
</dbReference>
<dbReference type="InterPro" id="IPR019405">
    <property type="entry name" value="Lactonase_7-beta_prop"/>
</dbReference>
<dbReference type="GeneID" id="8680454"/>
<dbReference type="PROSITE" id="PS51257">
    <property type="entry name" value="PROKAR_LIPOPROTEIN"/>
    <property type="match status" value="1"/>
</dbReference>
<comment type="similarity">
    <text evidence="1">Belongs to the intimin/invasin family.</text>
</comment>